<dbReference type="Pfam" id="PF06445">
    <property type="entry name" value="GyrI-like"/>
    <property type="match status" value="1"/>
</dbReference>
<dbReference type="InterPro" id="IPR010499">
    <property type="entry name" value="AraC_E-bd"/>
</dbReference>
<accession>A0A843YQB8</accession>
<dbReference type="SMART" id="SM00871">
    <property type="entry name" value="AraC_E_bind"/>
    <property type="match status" value="1"/>
</dbReference>
<comment type="caution">
    <text evidence="2">The sequence shown here is derived from an EMBL/GenBank/DDBJ whole genome shotgun (WGS) entry which is preliminary data.</text>
</comment>
<dbReference type="PANTHER" id="PTHR40055:SF1">
    <property type="entry name" value="TRANSCRIPTIONAL REGULATOR YGIV-RELATED"/>
    <property type="match status" value="1"/>
</dbReference>
<organism evidence="2 3">
    <name type="scientific">Glaciimonas soli</name>
    <dbReference type="NCBI Taxonomy" id="2590999"/>
    <lineage>
        <taxon>Bacteria</taxon>
        <taxon>Pseudomonadati</taxon>
        <taxon>Pseudomonadota</taxon>
        <taxon>Betaproteobacteria</taxon>
        <taxon>Burkholderiales</taxon>
        <taxon>Oxalobacteraceae</taxon>
        <taxon>Glaciimonas</taxon>
    </lineage>
</organism>
<dbReference type="Gene3D" id="3.20.80.10">
    <property type="entry name" value="Regulatory factor, effector binding domain"/>
    <property type="match status" value="1"/>
</dbReference>
<gene>
    <name evidence="2" type="ORF">GEV47_04490</name>
</gene>
<evidence type="ECO:0000259" key="1">
    <source>
        <dbReference type="SMART" id="SM00871"/>
    </source>
</evidence>
<evidence type="ECO:0000313" key="3">
    <source>
        <dbReference type="Proteomes" id="UP000451565"/>
    </source>
</evidence>
<proteinExistence type="predicted"/>
<name>A0A843YQB8_9BURK</name>
<sequence>MQAKLEAKVLNLPPVNIAYQRYIGPYGPGIGKFWNDTFMPWCVANHVERHATFGIAHDDPHQTDPEKCRYDAGVEVAGDFKAIEPTYLTTLPGGRYAVAEFAGTATEIGAAWTTLFREWLPANGWQVDNRPCFERYLPDTKFDAKTGAFECELCISVRPL</sequence>
<dbReference type="EMBL" id="WINI01000001">
    <property type="protein sequence ID" value="MQQ99943.1"/>
    <property type="molecule type" value="Genomic_DNA"/>
</dbReference>
<dbReference type="RefSeq" id="WP_153233473.1">
    <property type="nucleotide sequence ID" value="NZ_WINI01000001.1"/>
</dbReference>
<dbReference type="SUPFAM" id="SSF55136">
    <property type="entry name" value="Probable bacterial effector-binding domain"/>
    <property type="match status" value="1"/>
</dbReference>
<reference evidence="2 3" key="1">
    <citation type="submission" date="2019-10" db="EMBL/GenBank/DDBJ databases">
        <title>Glaciimonas soli sp. nov., a psychrophilic bacterium isolated from the forest soil of a high elevation mountain in Taiwan.</title>
        <authorList>
            <person name="Wang L.-T."/>
            <person name="Shieh W.Y."/>
        </authorList>
    </citation>
    <scope>NUCLEOTIDE SEQUENCE [LARGE SCALE GENOMIC DNA]</scope>
    <source>
        <strain evidence="2 3">GS1</strain>
    </source>
</reference>
<feature type="domain" description="AraC effector-binding" evidence="1">
    <location>
        <begin position="5"/>
        <end position="158"/>
    </location>
</feature>
<protein>
    <submittedName>
        <fullName evidence="2">GyrI-like domain-containing protein</fullName>
    </submittedName>
</protein>
<evidence type="ECO:0000313" key="2">
    <source>
        <dbReference type="EMBL" id="MQQ99943.1"/>
    </source>
</evidence>
<dbReference type="OrthoDB" id="282744at2"/>
<dbReference type="InterPro" id="IPR011256">
    <property type="entry name" value="Reg_factor_effector_dom_sf"/>
</dbReference>
<dbReference type="AlphaFoldDB" id="A0A843YQB8"/>
<dbReference type="Proteomes" id="UP000451565">
    <property type="component" value="Unassembled WGS sequence"/>
</dbReference>
<dbReference type="PANTHER" id="PTHR40055">
    <property type="entry name" value="TRANSCRIPTIONAL REGULATOR YGIV-RELATED"/>
    <property type="match status" value="1"/>
</dbReference>
<keyword evidence="3" id="KW-1185">Reference proteome</keyword>
<dbReference type="InterPro" id="IPR029442">
    <property type="entry name" value="GyrI-like"/>
</dbReference>
<dbReference type="InterPro" id="IPR050908">
    <property type="entry name" value="SmbC-like"/>
</dbReference>